<dbReference type="AlphaFoldDB" id="A0A2K2BF87"/>
<keyword evidence="2" id="KW-1185">Reference proteome</keyword>
<protein>
    <submittedName>
        <fullName evidence="1">Uncharacterized protein</fullName>
    </submittedName>
</protein>
<evidence type="ECO:0000313" key="1">
    <source>
        <dbReference type="EMBL" id="PNT48446.1"/>
    </source>
</evidence>
<organism evidence="1 2">
    <name type="scientific">Populus trichocarpa</name>
    <name type="common">Western balsam poplar</name>
    <name type="synonym">Populus balsamifera subsp. trichocarpa</name>
    <dbReference type="NCBI Taxonomy" id="3694"/>
    <lineage>
        <taxon>Eukaryota</taxon>
        <taxon>Viridiplantae</taxon>
        <taxon>Streptophyta</taxon>
        <taxon>Embryophyta</taxon>
        <taxon>Tracheophyta</taxon>
        <taxon>Spermatophyta</taxon>
        <taxon>Magnoliopsida</taxon>
        <taxon>eudicotyledons</taxon>
        <taxon>Gunneridae</taxon>
        <taxon>Pentapetalae</taxon>
        <taxon>rosids</taxon>
        <taxon>fabids</taxon>
        <taxon>Malpighiales</taxon>
        <taxon>Salicaceae</taxon>
        <taxon>Saliceae</taxon>
        <taxon>Populus</taxon>
    </lineage>
</organism>
<reference evidence="1 2" key="1">
    <citation type="journal article" date="2006" name="Science">
        <title>The genome of black cottonwood, Populus trichocarpa (Torr. &amp; Gray).</title>
        <authorList>
            <person name="Tuskan G.A."/>
            <person name="Difazio S."/>
            <person name="Jansson S."/>
            <person name="Bohlmann J."/>
            <person name="Grigoriev I."/>
            <person name="Hellsten U."/>
            <person name="Putnam N."/>
            <person name="Ralph S."/>
            <person name="Rombauts S."/>
            <person name="Salamov A."/>
            <person name="Schein J."/>
            <person name="Sterck L."/>
            <person name="Aerts A."/>
            <person name="Bhalerao R.R."/>
            <person name="Bhalerao R.P."/>
            <person name="Blaudez D."/>
            <person name="Boerjan W."/>
            <person name="Brun A."/>
            <person name="Brunner A."/>
            <person name="Busov V."/>
            <person name="Campbell M."/>
            <person name="Carlson J."/>
            <person name="Chalot M."/>
            <person name="Chapman J."/>
            <person name="Chen G.L."/>
            <person name="Cooper D."/>
            <person name="Coutinho P.M."/>
            <person name="Couturier J."/>
            <person name="Covert S."/>
            <person name="Cronk Q."/>
            <person name="Cunningham R."/>
            <person name="Davis J."/>
            <person name="Degroeve S."/>
            <person name="Dejardin A."/>
            <person name="Depamphilis C."/>
            <person name="Detter J."/>
            <person name="Dirks B."/>
            <person name="Dubchak I."/>
            <person name="Duplessis S."/>
            <person name="Ehlting J."/>
            <person name="Ellis B."/>
            <person name="Gendler K."/>
            <person name="Goodstein D."/>
            <person name="Gribskov M."/>
            <person name="Grimwood J."/>
            <person name="Groover A."/>
            <person name="Gunter L."/>
            <person name="Hamberger B."/>
            <person name="Heinze B."/>
            <person name="Helariutta Y."/>
            <person name="Henrissat B."/>
            <person name="Holligan D."/>
            <person name="Holt R."/>
            <person name="Huang W."/>
            <person name="Islam-Faridi N."/>
            <person name="Jones S."/>
            <person name="Jones-Rhoades M."/>
            <person name="Jorgensen R."/>
            <person name="Joshi C."/>
            <person name="Kangasjarvi J."/>
            <person name="Karlsson J."/>
            <person name="Kelleher C."/>
            <person name="Kirkpatrick R."/>
            <person name="Kirst M."/>
            <person name="Kohler A."/>
            <person name="Kalluri U."/>
            <person name="Larimer F."/>
            <person name="Leebens-Mack J."/>
            <person name="Leple J.C."/>
            <person name="Locascio P."/>
            <person name="Lou Y."/>
            <person name="Lucas S."/>
            <person name="Martin F."/>
            <person name="Montanini B."/>
            <person name="Napoli C."/>
            <person name="Nelson D.R."/>
            <person name="Nelson C."/>
            <person name="Nieminen K."/>
            <person name="Nilsson O."/>
            <person name="Pereda V."/>
            <person name="Peter G."/>
            <person name="Philippe R."/>
            <person name="Pilate G."/>
            <person name="Poliakov A."/>
            <person name="Razumovskaya J."/>
            <person name="Richardson P."/>
            <person name="Rinaldi C."/>
            <person name="Ritland K."/>
            <person name="Rouze P."/>
            <person name="Ryaboy D."/>
            <person name="Schmutz J."/>
            <person name="Schrader J."/>
            <person name="Segerman B."/>
            <person name="Shin H."/>
            <person name="Siddiqui A."/>
            <person name="Sterky F."/>
            <person name="Terry A."/>
            <person name="Tsai C.J."/>
            <person name="Uberbacher E."/>
            <person name="Unneberg P."/>
            <person name="Vahala J."/>
            <person name="Wall K."/>
            <person name="Wessler S."/>
            <person name="Yang G."/>
            <person name="Yin T."/>
            <person name="Douglas C."/>
            <person name="Marra M."/>
            <person name="Sandberg G."/>
            <person name="Van de Peer Y."/>
            <person name="Rokhsar D."/>
        </authorList>
    </citation>
    <scope>NUCLEOTIDE SEQUENCE [LARGE SCALE GENOMIC DNA]</scope>
    <source>
        <strain evidence="2">cv. Nisqually</strain>
    </source>
</reference>
<evidence type="ECO:0000313" key="2">
    <source>
        <dbReference type="Proteomes" id="UP000006729"/>
    </source>
</evidence>
<dbReference type="EMBL" id="CM009291">
    <property type="protein sequence ID" value="PNT48446.1"/>
    <property type="molecule type" value="Genomic_DNA"/>
</dbReference>
<dbReference type="Proteomes" id="UP000006729">
    <property type="component" value="Chromosome 2"/>
</dbReference>
<proteinExistence type="predicted"/>
<accession>A0A2K2BF87</accession>
<dbReference type="InParanoid" id="A0A2K2BF87"/>
<name>A0A2K2BF87_POPTR</name>
<sequence length="144" mass="16491">MKITAKTYENDVDVNIGNKYFLTTMQSSDDLEVKKWVQEVKKIYGKHNRQGVAAGLNACRSIGFASCRYYKQEDFTTVWEVAAFFMVFMPTRDPFSNVFLYDKRTIVAGVGIEGVVKKLEEENEGLLITTRRVELREAAKEAFP</sequence>
<gene>
    <name evidence="1" type="ORF">POPTR_002G079300</name>
</gene>